<keyword evidence="2" id="KW-1185">Reference proteome</keyword>
<gene>
    <name evidence="1" type="ORF">QJS10_CPA06g01027</name>
</gene>
<protein>
    <recommendedName>
        <fullName evidence="3">Reverse transcriptase domain-containing protein</fullName>
    </recommendedName>
</protein>
<sequence>MIKYLSMKNGKGRAAIKIDLRKAFDSIRCPFIQAALEAMNKISHLLFVDDLLIFAPITGASGRGLRAILSDFAAISGHELNSGKSTIFVGDSVDLLDISLCSSTGNHKGNGEDHLFILMGRPLVQTVSSSRELENGLFTEARRGTWHQAYWRMVESGPRGPIMGSSGWIAILMGNLDIKEKPE</sequence>
<evidence type="ECO:0000313" key="2">
    <source>
        <dbReference type="Proteomes" id="UP001180020"/>
    </source>
</evidence>
<comment type="caution">
    <text evidence="1">The sequence shown here is derived from an EMBL/GenBank/DDBJ whole genome shotgun (WGS) entry which is preliminary data.</text>
</comment>
<dbReference type="Proteomes" id="UP001180020">
    <property type="component" value="Unassembled WGS sequence"/>
</dbReference>
<evidence type="ECO:0008006" key="3">
    <source>
        <dbReference type="Google" id="ProtNLM"/>
    </source>
</evidence>
<reference evidence="1" key="1">
    <citation type="journal article" date="2023" name="Nat. Commun.">
        <title>Diploid and tetraploid genomes of Acorus and the evolution of monocots.</title>
        <authorList>
            <person name="Ma L."/>
            <person name="Liu K.W."/>
            <person name="Li Z."/>
            <person name="Hsiao Y.Y."/>
            <person name="Qi Y."/>
            <person name="Fu T."/>
            <person name="Tang G.D."/>
            <person name="Zhang D."/>
            <person name="Sun W.H."/>
            <person name="Liu D.K."/>
            <person name="Li Y."/>
            <person name="Chen G.Z."/>
            <person name="Liu X.D."/>
            <person name="Liao X.Y."/>
            <person name="Jiang Y.T."/>
            <person name="Yu X."/>
            <person name="Hao Y."/>
            <person name="Huang J."/>
            <person name="Zhao X.W."/>
            <person name="Ke S."/>
            <person name="Chen Y.Y."/>
            <person name="Wu W.L."/>
            <person name="Hsu J.L."/>
            <person name="Lin Y.F."/>
            <person name="Huang M.D."/>
            <person name="Li C.Y."/>
            <person name="Huang L."/>
            <person name="Wang Z.W."/>
            <person name="Zhao X."/>
            <person name="Zhong W.Y."/>
            <person name="Peng D.H."/>
            <person name="Ahmad S."/>
            <person name="Lan S."/>
            <person name="Zhang J.S."/>
            <person name="Tsai W.C."/>
            <person name="Van de Peer Y."/>
            <person name="Liu Z.J."/>
        </authorList>
    </citation>
    <scope>NUCLEOTIDE SEQUENCE</scope>
    <source>
        <strain evidence="1">CP</strain>
    </source>
</reference>
<accession>A0AAV9EM02</accession>
<reference evidence="1" key="2">
    <citation type="submission" date="2023-06" db="EMBL/GenBank/DDBJ databases">
        <authorList>
            <person name="Ma L."/>
            <person name="Liu K.-W."/>
            <person name="Li Z."/>
            <person name="Hsiao Y.-Y."/>
            <person name="Qi Y."/>
            <person name="Fu T."/>
            <person name="Tang G."/>
            <person name="Zhang D."/>
            <person name="Sun W.-H."/>
            <person name="Liu D.-K."/>
            <person name="Li Y."/>
            <person name="Chen G.-Z."/>
            <person name="Liu X.-D."/>
            <person name="Liao X.-Y."/>
            <person name="Jiang Y.-T."/>
            <person name="Yu X."/>
            <person name="Hao Y."/>
            <person name="Huang J."/>
            <person name="Zhao X.-W."/>
            <person name="Ke S."/>
            <person name="Chen Y.-Y."/>
            <person name="Wu W.-L."/>
            <person name="Hsu J.-L."/>
            <person name="Lin Y.-F."/>
            <person name="Huang M.-D."/>
            <person name="Li C.-Y."/>
            <person name="Huang L."/>
            <person name="Wang Z.-W."/>
            <person name="Zhao X."/>
            <person name="Zhong W.-Y."/>
            <person name="Peng D.-H."/>
            <person name="Ahmad S."/>
            <person name="Lan S."/>
            <person name="Zhang J.-S."/>
            <person name="Tsai W.-C."/>
            <person name="Van De Peer Y."/>
            <person name="Liu Z.-J."/>
        </authorList>
    </citation>
    <scope>NUCLEOTIDE SEQUENCE</scope>
    <source>
        <strain evidence="1">CP</strain>
        <tissue evidence="1">Leaves</tissue>
    </source>
</reference>
<dbReference type="AlphaFoldDB" id="A0AAV9EM02"/>
<organism evidence="1 2">
    <name type="scientific">Acorus calamus</name>
    <name type="common">Sweet flag</name>
    <dbReference type="NCBI Taxonomy" id="4465"/>
    <lineage>
        <taxon>Eukaryota</taxon>
        <taxon>Viridiplantae</taxon>
        <taxon>Streptophyta</taxon>
        <taxon>Embryophyta</taxon>
        <taxon>Tracheophyta</taxon>
        <taxon>Spermatophyta</taxon>
        <taxon>Magnoliopsida</taxon>
        <taxon>Liliopsida</taxon>
        <taxon>Acoraceae</taxon>
        <taxon>Acorus</taxon>
    </lineage>
</organism>
<proteinExistence type="predicted"/>
<name>A0AAV9EM02_ACOCL</name>
<evidence type="ECO:0000313" key="1">
    <source>
        <dbReference type="EMBL" id="KAK1313253.1"/>
    </source>
</evidence>
<dbReference type="EMBL" id="JAUJYO010000006">
    <property type="protein sequence ID" value="KAK1313253.1"/>
    <property type="molecule type" value="Genomic_DNA"/>
</dbReference>